<accession>A0A1M6ALR9</accession>
<keyword evidence="11" id="KW-0449">Lipoprotein</keyword>
<evidence type="ECO:0000313" key="11">
    <source>
        <dbReference type="EMBL" id="SHI37278.1"/>
    </source>
</evidence>
<feature type="transmembrane region" description="Helical" evidence="9">
    <location>
        <begin position="104"/>
        <end position="125"/>
    </location>
</feature>
<feature type="transmembrane region" description="Helical" evidence="9">
    <location>
        <begin position="53"/>
        <end position="73"/>
    </location>
</feature>
<comment type="similarity">
    <text evidence="2 9">Belongs to the CN hydrolase family. Apolipoprotein N-acyltransferase subfamily.</text>
</comment>
<dbReference type="AlphaFoldDB" id="A0A1M6ALR9"/>
<dbReference type="PANTHER" id="PTHR38686">
    <property type="entry name" value="APOLIPOPROTEIN N-ACYLTRANSFERASE"/>
    <property type="match status" value="1"/>
</dbReference>
<dbReference type="InterPro" id="IPR004563">
    <property type="entry name" value="Apolipo_AcylTrfase"/>
</dbReference>
<comment type="catalytic activity">
    <reaction evidence="9">
        <text>N-terminal S-1,2-diacyl-sn-glyceryl-L-cysteinyl-[lipoprotein] + a glycerophospholipid = N-acyl-S-1,2-diacyl-sn-glyceryl-L-cysteinyl-[lipoprotein] + a 2-acyl-sn-glycero-3-phospholipid + H(+)</text>
        <dbReference type="Rhea" id="RHEA:48228"/>
        <dbReference type="Rhea" id="RHEA-COMP:14681"/>
        <dbReference type="Rhea" id="RHEA-COMP:14684"/>
        <dbReference type="ChEBI" id="CHEBI:15378"/>
        <dbReference type="ChEBI" id="CHEBI:136912"/>
        <dbReference type="ChEBI" id="CHEBI:140656"/>
        <dbReference type="ChEBI" id="CHEBI:140657"/>
        <dbReference type="ChEBI" id="CHEBI:140660"/>
        <dbReference type="EC" id="2.3.1.269"/>
    </reaction>
</comment>
<dbReference type="PANTHER" id="PTHR38686:SF1">
    <property type="entry name" value="APOLIPOPROTEIN N-ACYLTRANSFERASE"/>
    <property type="match status" value="1"/>
</dbReference>
<protein>
    <recommendedName>
        <fullName evidence="9">Apolipoprotein N-acyltransferase</fullName>
        <shortName evidence="9">ALP N-acyltransferase</shortName>
        <ecNumber evidence="9">2.3.1.269</ecNumber>
    </recommendedName>
</protein>
<feature type="transmembrane region" description="Helical" evidence="9">
    <location>
        <begin position="79"/>
        <end position="97"/>
    </location>
</feature>
<dbReference type="NCBIfam" id="TIGR00546">
    <property type="entry name" value="lnt"/>
    <property type="match status" value="1"/>
</dbReference>
<feature type="transmembrane region" description="Helical" evidence="9">
    <location>
        <begin position="503"/>
        <end position="521"/>
    </location>
</feature>
<keyword evidence="6 9" id="KW-1133">Transmembrane helix</keyword>
<keyword evidence="8 9" id="KW-0012">Acyltransferase</keyword>
<evidence type="ECO:0000256" key="9">
    <source>
        <dbReference type="HAMAP-Rule" id="MF_01148"/>
    </source>
</evidence>
<dbReference type="PROSITE" id="PS50263">
    <property type="entry name" value="CN_HYDROLASE"/>
    <property type="match status" value="1"/>
</dbReference>
<dbReference type="UniPathway" id="UPA00666"/>
<keyword evidence="7 9" id="KW-0472">Membrane</keyword>
<dbReference type="Pfam" id="PF00795">
    <property type="entry name" value="CN_hydrolase"/>
    <property type="match status" value="1"/>
</dbReference>
<keyword evidence="5 9" id="KW-0812">Transmembrane</keyword>
<comment type="function">
    <text evidence="9">Catalyzes the phospholipid dependent N-acylation of the N-terminal cysteine of apolipoprotein, the last step in lipoprotein maturation.</text>
</comment>
<dbReference type="SUPFAM" id="SSF56317">
    <property type="entry name" value="Carbon-nitrogen hydrolase"/>
    <property type="match status" value="1"/>
</dbReference>
<comment type="subcellular location">
    <subcellularLocation>
        <location evidence="1 9">Cell membrane</location>
        <topology evidence="1 9">Multi-pass membrane protein</topology>
    </subcellularLocation>
</comment>
<keyword evidence="3 9" id="KW-1003">Cell membrane</keyword>
<evidence type="ECO:0000256" key="1">
    <source>
        <dbReference type="ARBA" id="ARBA00004651"/>
    </source>
</evidence>
<organism evidence="11 12">
    <name type="scientific">Mesonia phycicola</name>
    <dbReference type="NCBI Taxonomy" id="579105"/>
    <lineage>
        <taxon>Bacteria</taxon>
        <taxon>Pseudomonadati</taxon>
        <taxon>Bacteroidota</taxon>
        <taxon>Flavobacteriia</taxon>
        <taxon>Flavobacteriales</taxon>
        <taxon>Flavobacteriaceae</taxon>
        <taxon>Mesonia</taxon>
    </lineage>
</organism>
<dbReference type="InterPro" id="IPR045378">
    <property type="entry name" value="LNT_N"/>
</dbReference>
<evidence type="ECO:0000256" key="2">
    <source>
        <dbReference type="ARBA" id="ARBA00010065"/>
    </source>
</evidence>
<dbReference type="InterPro" id="IPR036526">
    <property type="entry name" value="C-N_Hydrolase_sf"/>
</dbReference>
<dbReference type="GO" id="GO:0042158">
    <property type="term" value="P:lipoprotein biosynthetic process"/>
    <property type="evidence" value="ECO:0007669"/>
    <property type="project" value="UniProtKB-UniRule"/>
</dbReference>
<dbReference type="Pfam" id="PF20154">
    <property type="entry name" value="LNT_N"/>
    <property type="match status" value="1"/>
</dbReference>
<evidence type="ECO:0000256" key="3">
    <source>
        <dbReference type="ARBA" id="ARBA00022475"/>
    </source>
</evidence>
<reference evidence="11 12" key="1">
    <citation type="submission" date="2016-11" db="EMBL/GenBank/DDBJ databases">
        <authorList>
            <person name="Jaros S."/>
            <person name="Januszkiewicz K."/>
            <person name="Wedrychowicz H."/>
        </authorList>
    </citation>
    <scope>NUCLEOTIDE SEQUENCE [LARGE SCALE GENOMIC DNA]</scope>
    <source>
        <strain evidence="11 12">DSM 21425</strain>
    </source>
</reference>
<evidence type="ECO:0000256" key="7">
    <source>
        <dbReference type="ARBA" id="ARBA00023136"/>
    </source>
</evidence>
<dbReference type="RefSeq" id="WP_073147562.1">
    <property type="nucleotide sequence ID" value="NZ_FQYY01000001.1"/>
</dbReference>
<dbReference type="OrthoDB" id="9804277at2"/>
<dbReference type="CDD" id="cd07571">
    <property type="entry name" value="ALP_N-acyl_transferase"/>
    <property type="match status" value="1"/>
</dbReference>
<gene>
    <name evidence="9" type="primary">lnt</name>
    <name evidence="11" type="ORF">SAMN04488096_101327</name>
</gene>
<sequence length="527" mass="60528">MKNFLLALTSGLLLAAGWPTYGFPLLLFFAFVPLLFAEFNLRNKNSKVGSKVFLVAYLTFFIWNIITTNWLFYSTPFGMWFAVLANSLLMSLVFFIYHKIAKKVNFTAGATFLICLWMCFEKMHLNWEFSWPWLNLGNGFSEYFKWIQWYEFTGTFGGTLWVWLVNISIFKTVLLYTQHKDKAIIYRGILKNSLFIITPIIVSFILFYSEEEKTSTTMEVVILQPNINPYTEKYNTNDRKIGQLLNKLTEDKITDSTKLVVAPETVFANGTKINDFKNSTAYHYGKQININHPQANFLGGISFAELFSDENKIGPQSNYYKEGLWYNDYNSAFLLNNEKEQIYHKSKLVVGVENFPYQSTLKPILGDAMIDLGGTVAMKTTQEDRAVFLLNSGEKVAPVICYESVYGEYVTNYVKNGAQLLAIITNDAWWGNTQGHQQHLSYARLRAIENRKNVVRSANTGISAVINSKGEILDSLAYEEQGSLKANVNLNNIQTFYVRFGDYLPRIAQFLALFIFLFALTRRRNQV</sequence>
<feature type="transmembrane region" description="Helical" evidence="9">
    <location>
        <begin position="189"/>
        <end position="208"/>
    </location>
</feature>
<evidence type="ECO:0000256" key="5">
    <source>
        <dbReference type="ARBA" id="ARBA00022692"/>
    </source>
</evidence>
<evidence type="ECO:0000256" key="8">
    <source>
        <dbReference type="ARBA" id="ARBA00023315"/>
    </source>
</evidence>
<keyword evidence="4 9" id="KW-0808">Transferase</keyword>
<dbReference type="GO" id="GO:0016410">
    <property type="term" value="F:N-acyltransferase activity"/>
    <property type="evidence" value="ECO:0007669"/>
    <property type="project" value="UniProtKB-UniRule"/>
</dbReference>
<evidence type="ECO:0000256" key="4">
    <source>
        <dbReference type="ARBA" id="ARBA00022679"/>
    </source>
</evidence>
<dbReference type="HAMAP" id="MF_01148">
    <property type="entry name" value="Lnt"/>
    <property type="match status" value="1"/>
</dbReference>
<evidence type="ECO:0000313" key="12">
    <source>
        <dbReference type="Proteomes" id="UP000184225"/>
    </source>
</evidence>
<dbReference type="GO" id="GO:0005886">
    <property type="term" value="C:plasma membrane"/>
    <property type="evidence" value="ECO:0007669"/>
    <property type="project" value="UniProtKB-SubCell"/>
</dbReference>
<evidence type="ECO:0000256" key="6">
    <source>
        <dbReference type="ARBA" id="ARBA00022989"/>
    </source>
</evidence>
<dbReference type="Gene3D" id="3.60.110.10">
    <property type="entry name" value="Carbon-nitrogen hydrolase"/>
    <property type="match status" value="1"/>
</dbReference>
<feature type="transmembrane region" description="Helical" evidence="9">
    <location>
        <begin position="25"/>
        <end position="41"/>
    </location>
</feature>
<dbReference type="STRING" id="579105.SAMN04488096_101327"/>
<evidence type="ECO:0000259" key="10">
    <source>
        <dbReference type="PROSITE" id="PS50263"/>
    </source>
</evidence>
<dbReference type="Proteomes" id="UP000184225">
    <property type="component" value="Unassembled WGS sequence"/>
</dbReference>
<feature type="domain" description="CN hydrolase" evidence="10">
    <location>
        <begin position="218"/>
        <end position="490"/>
    </location>
</feature>
<keyword evidence="12" id="KW-1185">Reference proteome</keyword>
<name>A0A1M6ALR9_9FLAO</name>
<proteinExistence type="inferred from homology"/>
<dbReference type="InterPro" id="IPR003010">
    <property type="entry name" value="C-N_Hydrolase"/>
</dbReference>
<comment type="pathway">
    <text evidence="9">Protein modification; lipoprotein biosynthesis (N-acyl transfer).</text>
</comment>
<dbReference type="EMBL" id="FQYY01000001">
    <property type="protein sequence ID" value="SHI37278.1"/>
    <property type="molecule type" value="Genomic_DNA"/>
</dbReference>
<dbReference type="EC" id="2.3.1.269" evidence="9"/>